<evidence type="ECO:0000256" key="4">
    <source>
        <dbReference type="ARBA" id="ARBA00022452"/>
    </source>
</evidence>
<dbReference type="InterPro" id="IPR036942">
    <property type="entry name" value="Beta-barrel_TonB_sf"/>
</dbReference>
<keyword evidence="3 14" id="KW-0813">Transport</keyword>
<keyword evidence="11 14" id="KW-0472">Membrane</keyword>
<evidence type="ECO:0000256" key="10">
    <source>
        <dbReference type="ARBA" id="ARBA00023077"/>
    </source>
</evidence>
<dbReference type="RefSeq" id="WP_231111225.1">
    <property type="nucleotide sequence ID" value="NZ_LYUD01000159.1"/>
</dbReference>
<keyword evidence="5" id="KW-0410">Iron transport</keyword>
<keyword evidence="9" id="KW-0406">Ion transport</keyword>
<evidence type="ECO:0000256" key="7">
    <source>
        <dbReference type="ARBA" id="ARBA00022729"/>
    </source>
</evidence>
<evidence type="ECO:0000256" key="1">
    <source>
        <dbReference type="ARBA" id="ARBA00004571"/>
    </source>
</evidence>
<dbReference type="Pfam" id="PF07715">
    <property type="entry name" value="Plug"/>
    <property type="match status" value="1"/>
</dbReference>
<dbReference type="InterPro" id="IPR011662">
    <property type="entry name" value="Secretin/TonB_short_N"/>
</dbReference>
<evidence type="ECO:0000256" key="16">
    <source>
        <dbReference type="SAM" id="SignalP"/>
    </source>
</evidence>
<dbReference type="InterPro" id="IPR039426">
    <property type="entry name" value="TonB-dep_rcpt-like"/>
</dbReference>
<dbReference type="eggNOG" id="COG1629">
    <property type="taxonomic scope" value="Bacteria"/>
</dbReference>
<evidence type="ECO:0000256" key="12">
    <source>
        <dbReference type="ARBA" id="ARBA00023170"/>
    </source>
</evidence>
<dbReference type="Proteomes" id="UP000093796">
    <property type="component" value="Unassembled WGS sequence"/>
</dbReference>
<feature type="chain" id="PRO_5008288676" evidence="16">
    <location>
        <begin position="43"/>
        <end position="868"/>
    </location>
</feature>
<evidence type="ECO:0000256" key="5">
    <source>
        <dbReference type="ARBA" id="ARBA00022496"/>
    </source>
</evidence>
<protein>
    <submittedName>
        <fullName evidence="18">Ferripyoverdine receptor</fullName>
    </submittedName>
</protein>
<dbReference type="NCBIfam" id="TIGR01783">
    <property type="entry name" value="TonB-siderophor"/>
    <property type="match status" value="1"/>
</dbReference>
<reference evidence="18 19" key="1">
    <citation type="submission" date="2016-05" db="EMBL/GenBank/DDBJ databases">
        <title>Genome sequencing of Acetobacter pasteurianus strain SRCM100623.</title>
        <authorList>
            <person name="Song Y.R."/>
        </authorList>
    </citation>
    <scope>NUCLEOTIDE SEQUENCE [LARGE SCALE GENOMIC DNA]</scope>
    <source>
        <strain evidence="18 19">SRCM100623</strain>
    </source>
</reference>
<dbReference type="GO" id="GO:0015344">
    <property type="term" value="F:siderophore uptake transmembrane transporter activity"/>
    <property type="evidence" value="ECO:0007669"/>
    <property type="project" value="TreeGrafter"/>
</dbReference>
<dbReference type="AlphaFoldDB" id="A0A1A0CF35"/>
<dbReference type="CDD" id="cd01347">
    <property type="entry name" value="ligand_gated_channel"/>
    <property type="match status" value="1"/>
</dbReference>
<keyword evidence="8" id="KW-0408">Iron</keyword>
<feature type="signal peptide" evidence="16">
    <location>
        <begin position="1"/>
        <end position="42"/>
    </location>
</feature>
<evidence type="ECO:0000256" key="8">
    <source>
        <dbReference type="ARBA" id="ARBA00023004"/>
    </source>
</evidence>
<feature type="domain" description="Secretin/TonB short N-terminal" evidence="17">
    <location>
        <begin position="81"/>
        <end position="132"/>
    </location>
</feature>
<sequence length="868" mass="96009">MTSETGARPTMGRKDNNTTPYTCLLLATTAATFLTFAGSAQAQSDTAMVVRNGPVQNVRMYNIQAQPLASALISFGKQSALQVTAGGELLRGVKTAGVHGQLTPTQALAQLLSGTGLAYVRSGNGTVILTKSAANITLGPVRVGGSVVHQNPTGPGVGYVAINTMAGTKTDTPLTEIPNSIYVITKQQMVDLQPQNVQEALRYTAGIYTEQRGNYSNGCASAGSCGGIVQRGFSTSQFIDGLMSESYSAGETAFLERIEAVNGPASVMYGQTTPGGMINMSLKKPTDTPLHQVSVGFGNWNRYEATFDYSDKITKSGNLRYRVAAMGTTQGTQVNNIDYKRVGILPSITWDIDKKTSLTLLGSYLYTPGMGTNYMQFPVEGTLYRSPYGQIPRSRFVGNKNFNTQETRDEMFEYQFQHRFNRFLNFSQVFRWEQSTRDNQTMILDGMYTDRIAALDPWEMRNKNTVAGLDSRLYGKFNIGKVENTWVVGSDFRQYDYKWNVIADKTPGYNGYPGEDGYYLVDIFNPHNDYSRCVDIHSSKCETWNGTYNYSYFQEGVYFQDQIKWKGLSVLLGGRQDWVNTHYHGTVYSNRTDDHSITLTRLSDAPRPQTAFTWRAGLIYNFAFGLSPYFSYSTSFIPQSGSDWQGRPQPPLKGQQKEVGIKYKVPGRDILITAAAYDIDETNYLVTDYLHPGYSANAGRVNAKGFEVAANANITHDLRLIASYSYNSMTYASTNLTAAAQLPDGGYGPAASEKGKYVQGVPRNMFSFFLNYSLPKNIVPGLAVNGGMRYVGFTYDDAVNTFKVPAYYLFDIGMHYDFGQKIPMLKGLQAQLAVSNLTNKYYVASCGGNYACYIGQGRRVYGNLSYSW</sequence>
<dbReference type="GO" id="GO:0015891">
    <property type="term" value="P:siderophore transport"/>
    <property type="evidence" value="ECO:0007669"/>
    <property type="project" value="InterPro"/>
</dbReference>
<evidence type="ECO:0000256" key="13">
    <source>
        <dbReference type="ARBA" id="ARBA00023237"/>
    </source>
</evidence>
<dbReference type="PROSITE" id="PS52016">
    <property type="entry name" value="TONB_DEPENDENT_REC_3"/>
    <property type="match status" value="1"/>
</dbReference>
<dbReference type="EMBL" id="LYUD01000159">
    <property type="protein sequence ID" value="OAZ60957.1"/>
    <property type="molecule type" value="Genomic_DNA"/>
</dbReference>
<dbReference type="InterPro" id="IPR000531">
    <property type="entry name" value="Beta-barrel_TonB"/>
</dbReference>
<dbReference type="PANTHER" id="PTHR32552">
    <property type="entry name" value="FERRICHROME IRON RECEPTOR-RELATED"/>
    <property type="match status" value="1"/>
</dbReference>
<evidence type="ECO:0000256" key="3">
    <source>
        <dbReference type="ARBA" id="ARBA00022448"/>
    </source>
</evidence>
<comment type="caution">
    <text evidence="18">The sequence shown here is derived from an EMBL/GenBank/DDBJ whole genome shotgun (WGS) entry which is preliminary data.</text>
</comment>
<evidence type="ECO:0000256" key="11">
    <source>
        <dbReference type="ARBA" id="ARBA00023136"/>
    </source>
</evidence>
<dbReference type="Pfam" id="PF00593">
    <property type="entry name" value="TonB_dep_Rec_b-barrel"/>
    <property type="match status" value="1"/>
</dbReference>
<organism evidence="18 19">
    <name type="scientific">Acetobacter pasteurianus</name>
    <name type="common">Acetobacter turbidans</name>
    <dbReference type="NCBI Taxonomy" id="438"/>
    <lineage>
        <taxon>Bacteria</taxon>
        <taxon>Pseudomonadati</taxon>
        <taxon>Pseudomonadota</taxon>
        <taxon>Alphaproteobacteria</taxon>
        <taxon>Acetobacterales</taxon>
        <taxon>Acetobacteraceae</taxon>
        <taxon>Acetobacter</taxon>
    </lineage>
</organism>
<gene>
    <name evidence="18" type="ORF">SRCM100623_02832</name>
</gene>
<keyword evidence="12 18" id="KW-0675">Receptor</keyword>
<dbReference type="InterPro" id="IPR037066">
    <property type="entry name" value="Plug_dom_sf"/>
</dbReference>
<dbReference type="SUPFAM" id="SSF56935">
    <property type="entry name" value="Porins"/>
    <property type="match status" value="1"/>
</dbReference>
<dbReference type="PANTHER" id="PTHR32552:SF68">
    <property type="entry name" value="FERRICHROME OUTER MEMBRANE TRANSPORTER_PHAGE RECEPTOR"/>
    <property type="match status" value="1"/>
</dbReference>
<proteinExistence type="inferred from homology"/>
<evidence type="ECO:0000256" key="15">
    <source>
        <dbReference type="RuleBase" id="RU003357"/>
    </source>
</evidence>
<evidence type="ECO:0000256" key="2">
    <source>
        <dbReference type="ARBA" id="ARBA00009810"/>
    </source>
</evidence>
<keyword evidence="10 15" id="KW-0798">TonB box</keyword>
<dbReference type="eggNOG" id="COG4773">
    <property type="taxonomic scope" value="Bacteria"/>
</dbReference>
<evidence type="ECO:0000256" key="9">
    <source>
        <dbReference type="ARBA" id="ARBA00023065"/>
    </source>
</evidence>
<dbReference type="Gene3D" id="2.170.130.10">
    <property type="entry name" value="TonB-dependent receptor, plug domain"/>
    <property type="match status" value="1"/>
</dbReference>
<evidence type="ECO:0000256" key="14">
    <source>
        <dbReference type="PROSITE-ProRule" id="PRU01360"/>
    </source>
</evidence>
<dbReference type="Pfam" id="PF07660">
    <property type="entry name" value="STN"/>
    <property type="match status" value="1"/>
</dbReference>
<dbReference type="GO" id="GO:0038023">
    <property type="term" value="F:signaling receptor activity"/>
    <property type="evidence" value="ECO:0007669"/>
    <property type="project" value="InterPro"/>
</dbReference>
<keyword evidence="7 16" id="KW-0732">Signal</keyword>
<dbReference type="PATRIC" id="fig|438.15.peg.3125"/>
<dbReference type="InterPro" id="IPR010105">
    <property type="entry name" value="TonB_sidphr_rcpt"/>
</dbReference>
<comment type="similarity">
    <text evidence="2 14 15">Belongs to the TonB-dependent receptor family.</text>
</comment>
<dbReference type="GO" id="GO:0009279">
    <property type="term" value="C:cell outer membrane"/>
    <property type="evidence" value="ECO:0007669"/>
    <property type="project" value="UniProtKB-SubCell"/>
</dbReference>
<keyword evidence="4 14" id="KW-1134">Transmembrane beta strand</keyword>
<keyword evidence="6 14" id="KW-0812">Transmembrane</keyword>
<comment type="subcellular location">
    <subcellularLocation>
        <location evidence="1 14">Cell outer membrane</location>
        <topology evidence="1 14">Multi-pass membrane protein</topology>
    </subcellularLocation>
</comment>
<dbReference type="SMART" id="SM00965">
    <property type="entry name" value="STN"/>
    <property type="match status" value="1"/>
</dbReference>
<dbReference type="Gene3D" id="3.55.50.30">
    <property type="match status" value="1"/>
</dbReference>
<evidence type="ECO:0000256" key="6">
    <source>
        <dbReference type="ARBA" id="ARBA00022692"/>
    </source>
</evidence>
<evidence type="ECO:0000313" key="19">
    <source>
        <dbReference type="Proteomes" id="UP000093796"/>
    </source>
</evidence>
<accession>A0A1A0CF35</accession>
<dbReference type="Gene3D" id="2.40.170.20">
    <property type="entry name" value="TonB-dependent receptor, beta-barrel domain"/>
    <property type="match status" value="1"/>
</dbReference>
<evidence type="ECO:0000313" key="18">
    <source>
        <dbReference type="EMBL" id="OAZ60957.1"/>
    </source>
</evidence>
<evidence type="ECO:0000259" key="17">
    <source>
        <dbReference type="SMART" id="SM00965"/>
    </source>
</evidence>
<name>A0A1A0CF35_ACEPA</name>
<keyword evidence="13 14" id="KW-0998">Cell outer membrane</keyword>
<dbReference type="InterPro" id="IPR012910">
    <property type="entry name" value="Plug_dom"/>
</dbReference>